<feature type="compositionally biased region" description="Polar residues" evidence="1">
    <location>
        <begin position="671"/>
        <end position="696"/>
    </location>
</feature>
<protein>
    <submittedName>
        <fullName evidence="2">Uncharacterized protein</fullName>
    </submittedName>
</protein>
<gene>
    <name evidence="2" type="ORF">V565_065730</name>
</gene>
<feature type="region of interest" description="Disordered" evidence="1">
    <location>
        <begin position="651"/>
        <end position="709"/>
    </location>
</feature>
<dbReference type="Proteomes" id="UP000027456">
    <property type="component" value="Unassembled WGS sequence"/>
</dbReference>
<proteinExistence type="predicted"/>
<dbReference type="EMBL" id="AZST01000186">
    <property type="protein sequence ID" value="KEP51197.1"/>
    <property type="molecule type" value="Genomic_DNA"/>
</dbReference>
<accession>A0A074SMB1</accession>
<name>A0A074SMB1_9AGAM</name>
<dbReference type="HOGENOM" id="CLU_024077_0_0_1"/>
<dbReference type="AlphaFoldDB" id="A0A074SMB1"/>
<reference evidence="2 3" key="1">
    <citation type="submission" date="2013-12" db="EMBL/GenBank/DDBJ databases">
        <authorList>
            <person name="Cubeta M."/>
            <person name="Pakala S."/>
            <person name="Fedorova N."/>
            <person name="Thomas E."/>
            <person name="Dean R."/>
            <person name="Jabaji S."/>
            <person name="Neate S."/>
            <person name="Toda T."/>
            <person name="Tavantzis S."/>
            <person name="Vilgalys R."/>
            <person name="Bharathan N."/>
            <person name="Pakala S."/>
            <person name="Losada L.S."/>
            <person name="Zafar N."/>
            <person name="Nierman W."/>
        </authorList>
    </citation>
    <scope>NUCLEOTIDE SEQUENCE [LARGE SCALE GENOMIC DNA]</scope>
    <source>
        <strain evidence="2 3">123E</strain>
    </source>
</reference>
<comment type="caution">
    <text evidence="2">The sequence shown here is derived from an EMBL/GenBank/DDBJ whole genome shotgun (WGS) entry which is preliminary data.</text>
</comment>
<keyword evidence="3" id="KW-1185">Reference proteome</keyword>
<organism evidence="2 3">
    <name type="scientific">Rhizoctonia solani 123E</name>
    <dbReference type="NCBI Taxonomy" id="1423351"/>
    <lineage>
        <taxon>Eukaryota</taxon>
        <taxon>Fungi</taxon>
        <taxon>Dikarya</taxon>
        <taxon>Basidiomycota</taxon>
        <taxon>Agaricomycotina</taxon>
        <taxon>Agaricomycetes</taxon>
        <taxon>Cantharellales</taxon>
        <taxon>Ceratobasidiaceae</taxon>
        <taxon>Rhizoctonia</taxon>
    </lineage>
</organism>
<sequence>MFYLSSASTLNPSLAWSMGNGGKGRVKIQFPFDMNWYHEQPCTTFKTLQHRKELRGFRHEFIVLQMTNGSICRIERMGDPDKRFNALGAKGSLAHDFAQMFPSRPDQVKTARLEDSDIVAEITLPVEIDLKHVLYICRALHEGEKTRSYTLQVYNCYFVSLTLQCCLVRRSTRWDYSELFNGWLSHLEKTTSQLQSPNMLSFVHNWNDTRFNPILLRVFSSLSMSDLEDSDVPQTIMKIIQDQLRHRFHPDAAFRQRLQDTSDNELWHSNILAIPHSFIEKDIEQIVLNALRCALDTGCSKLEDATQVARWREWGDALIELISSASVCSKSKLIPSTSTRLPRTRSFSGINNNLTTAIKELDYRGTKAQSEDSELVQDLKNIHQWGSVCLVYFLQFCLWLSVMILSHWGIRLFNWGAVPCIVIEDELDALINKGPVDVTTLDSRIKDLRTLRKSKLAIWLNPPWADLHRTVEQYLVGDLQWIKSGPQEPTFDIKIQGREKQPCSIQVFQSHILDRLEAQAELVESVWLGSAAKIKLELKDRLSEVWALIREDLDPGEVGIQSRPPPTTYRGLIRAVGSGFVQLGSVTVYAIYKSVAAWHRYFSQDDAGTNHSFTGRTEQPDINTRRYRWYVAGAVHVADAVHFVTLDPLDPLDRGQTEQPDSTPKHPTFSPPTVQVTSAEQWPTENQHQDTSSMTDASLDWIDDTSHAL</sequence>
<dbReference type="OrthoDB" id="3231398at2759"/>
<evidence type="ECO:0000256" key="1">
    <source>
        <dbReference type="SAM" id="MobiDB-lite"/>
    </source>
</evidence>
<evidence type="ECO:0000313" key="2">
    <source>
        <dbReference type="EMBL" id="KEP51197.1"/>
    </source>
</evidence>
<evidence type="ECO:0000313" key="3">
    <source>
        <dbReference type="Proteomes" id="UP000027456"/>
    </source>
</evidence>